<evidence type="ECO:0000313" key="1">
    <source>
        <dbReference type="EMBL" id="KAK5167366.1"/>
    </source>
</evidence>
<gene>
    <name evidence="1" type="ORF">LTR77_007065</name>
</gene>
<name>A0AAV9P3N4_9PEZI</name>
<sequence>MALGESRHILRINTLERTPTPNEETGHSYLLDLPPELRLRIYDFVYEGYAGKRITCFITTEGALGYDGYDNPGPPFEATTSALFRTCRMIHWEALPVLYESVHSQLSLLSKSGRLGKWSKAEKRWKPDVVVPQHTKSMINFGKLFRNLEIRTSLRRPAANAQVLERLCALLEVPAVQLRHPIVGLFYPRERDSPINSMQTLQQYEKEAKNREIGLDATTVAGKIWSAVLSELKKKAGEH</sequence>
<proteinExistence type="predicted"/>
<protein>
    <submittedName>
        <fullName evidence="1">Uncharacterized protein</fullName>
    </submittedName>
</protein>
<comment type="caution">
    <text evidence="1">The sequence shown here is derived from an EMBL/GenBank/DDBJ whole genome shotgun (WGS) entry which is preliminary data.</text>
</comment>
<organism evidence="1 2">
    <name type="scientific">Saxophila tyrrhenica</name>
    <dbReference type="NCBI Taxonomy" id="1690608"/>
    <lineage>
        <taxon>Eukaryota</taxon>
        <taxon>Fungi</taxon>
        <taxon>Dikarya</taxon>
        <taxon>Ascomycota</taxon>
        <taxon>Pezizomycotina</taxon>
        <taxon>Dothideomycetes</taxon>
        <taxon>Dothideomycetidae</taxon>
        <taxon>Mycosphaerellales</taxon>
        <taxon>Extremaceae</taxon>
        <taxon>Saxophila</taxon>
    </lineage>
</organism>
<dbReference type="AlphaFoldDB" id="A0AAV9P3N4"/>
<dbReference type="RefSeq" id="XP_064657072.1">
    <property type="nucleotide sequence ID" value="XM_064804302.1"/>
</dbReference>
<keyword evidence="2" id="KW-1185">Reference proteome</keyword>
<reference evidence="1 2" key="1">
    <citation type="submission" date="2023-08" db="EMBL/GenBank/DDBJ databases">
        <title>Black Yeasts Isolated from many extreme environments.</title>
        <authorList>
            <person name="Coleine C."/>
            <person name="Stajich J.E."/>
            <person name="Selbmann L."/>
        </authorList>
    </citation>
    <scope>NUCLEOTIDE SEQUENCE [LARGE SCALE GENOMIC DNA]</scope>
    <source>
        <strain evidence="1 2">CCFEE 5935</strain>
    </source>
</reference>
<evidence type="ECO:0000313" key="2">
    <source>
        <dbReference type="Proteomes" id="UP001337655"/>
    </source>
</evidence>
<dbReference type="GeneID" id="89928401"/>
<dbReference type="Proteomes" id="UP001337655">
    <property type="component" value="Unassembled WGS sequence"/>
</dbReference>
<accession>A0AAV9P3N4</accession>
<dbReference type="EMBL" id="JAVRRT010000011">
    <property type="protein sequence ID" value="KAK5167366.1"/>
    <property type="molecule type" value="Genomic_DNA"/>
</dbReference>